<dbReference type="SUPFAM" id="SSF103473">
    <property type="entry name" value="MFS general substrate transporter"/>
    <property type="match status" value="1"/>
</dbReference>
<feature type="transmembrane region" description="Helical" evidence="5">
    <location>
        <begin position="93"/>
        <end position="119"/>
    </location>
</feature>
<keyword evidence="7" id="KW-1185">Reference proteome</keyword>
<dbReference type="EMBL" id="AJWK01000151">
    <property type="status" value="NOT_ANNOTATED_CDS"/>
    <property type="molecule type" value="Genomic_DNA"/>
</dbReference>
<dbReference type="VEuPathDB" id="VectorBase:LLOJ000059"/>
<organism evidence="6 7">
    <name type="scientific">Lutzomyia longipalpis</name>
    <name type="common">Sand fly</name>
    <dbReference type="NCBI Taxonomy" id="7200"/>
    <lineage>
        <taxon>Eukaryota</taxon>
        <taxon>Metazoa</taxon>
        <taxon>Ecdysozoa</taxon>
        <taxon>Arthropoda</taxon>
        <taxon>Hexapoda</taxon>
        <taxon>Insecta</taxon>
        <taxon>Pterygota</taxon>
        <taxon>Neoptera</taxon>
        <taxon>Endopterygota</taxon>
        <taxon>Diptera</taxon>
        <taxon>Nematocera</taxon>
        <taxon>Psychodoidea</taxon>
        <taxon>Psychodidae</taxon>
        <taxon>Lutzomyia</taxon>
        <taxon>Lutzomyia</taxon>
    </lineage>
</organism>
<accession>A0A1B0C846</accession>
<dbReference type="Proteomes" id="UP000092461">
    <property type="component" value="Unassembled WGS sequence"/>
</dbReference>
<evidence type="ECO:0008006" key="8">
    <source>
        <dbReference type="Google" id="ProtNLM"/>
    </source>
</evidence>
<feature type="transmembrane region" description="Helical" evidence="5">
    <location>
        <begin position="131"/>
        <end position="149"/>
    </location>
</feature>
<evidence type="ECO:0000313" key="7">
    <source>
        <dbReference type="Proteomes" id="UP000092461"/>
    </source>
</evidence>
<dbReference type="PANTHER" id="PTHR11662:SF455">
    <property type="entry name" value="GH23975P"/>
    <property type="match status" value="1"/>
</dbReference>
<keyword evidence="2 5" id="KW-0812">Transmembrane</keyword>
<dbReference type="VEuPathDB" id="VectorBase:LLONM1_006085"/>
<dbReference type="GO" id="GO:0006820">
    <property type="term" value="P:monoatomic anion transport"/>
    <property type="evidence" value="ECO:0007669"/>
    <property type="project" value="TreeGrafter"/>
</dbReference>
<evidence type="ECO:0000313" key="6">
    <source>
        <dbReference type="EnsemblMetazoa" id="LLOJ000059-PA"/>
    </source>
</evidence>
<protein>
    <recommendedName>
        <fullName evidence="8">Major facilitator superfamily (MFS) profile domain-containing protein</fullName>
    </recommendedName>
</protein>
<name>A0A1B0C846_LUTLO</name>
<keyword evidence="3 5" id="KW-1133">Transmembrane helix</keyword>
<evidence type="ECO:0000256" key="2">
    <source>
        <dbReference type="ARBA" id="ARBA00022692"/>
    </source>
</evidence>
<sequence length="175" mass="18909">MIFHSSEFPSWTIYPVRIGEIIPVAMPTVLEIPIMRVAGHISIPCAQLVCSLSVGSMKETNGKSLESINICAEIEAHIPPSFSANPLDFAPNYAAILIGISQTVSVIPGIVSPILTGYIVRNGSQDEWQTVFYVSAGFCVPAVVAYMIFGKGKLQKWATTATTEAIDEQIKLPIN</sequence>
<keyword evidence="4 5" id="KW-0472">Membrane</keyword>
<dbReference type="GO" id="GO:0022857">
    <property type="term" value="F:transmembrane transporter activity"/>
    <property type="evidence" value="ECO:0007669"/>
    <property type="project" value="TreeGrafter"/>
</dbReference>
<dbReference type="InterPro" id="IPR036259">
    <property type="entry name" value="MFS_trans_sf"/>
</dbReference>
<dbReference type="GO" id="GO:0016020">
    <property type="term" value="C:membrane"/>
    <property type="evidence" value="ECO:0007669"/>
    <property type="project" value="UniProtKB-SubCell"/>
</dbReference>
<dbReference type="PANTHER" id="PTHR11662">
    <property type="entry name" value="SOLUTE CARRIER FAMILY 17"/>
    <property type="match status" value="1"/>
</dbReference>
<evidence type="ECO:0000256" key="5">
    <source>
        <dbReference type="SAM" id="Phobius"/>
    </source>
</evidence>
<dbReference type="Gene3D" id="1.20.1250.20">
    <property type="entry name" value="MFS general substrate transporter like domains"/>
    <property type="match status" value="1"/>
</dbReference>
<evidence type="ECO:0000256" key="4">
    <source>
        <dbReference type="ARBA" id="ARBA00023136"/>
    </source>
</evidence>
<proteinExistence type="predicted"/>
<evidence type="ECO:0000256" key="3">
    <source>
        <dbReference type="ARBA" id="ARBA00022989"/>
    </source>
</evidence>
<evidence type="ECO:0000256" key="1">
    <source>
        <dbReference type="ARBA" id="ARBA00004141"/>
    </source>
</evidence>
<reference evidence="6" key="1">
    <citation type="submission" date="2020-05" db="UniProtKB">
        <authorList>
            <consortium name="EnsemblMetazoa"/>
        </authorList>
    </citation>
    <scope>IDENTIFICATION</scope>
    <source>
        <strain evidence="6">Jacobina</strain>
    </source>
</reference>
<comment type="subcellular location">
    <subcellularLocation>
        <location evidence="1">Membrane</location>
        <topology evidence="1">Multi-pass membrane protein</topology>
    </subcellularLocation>
</comment>
<dbReference type="InterPro" id="IPR050382">
    <property type="entry name" value="MFS_Na/Anion_cotransporter"/>
</dbReference>
<dbReference type="EnsemblMetazoa" id="LLOJ000059-RA">
    <property type="protein sequence ID" value="LLOJ000059-PA"/>
    <property type="gene ID" value="LLOJ000059"/>
</dbReference>
<dbReference type="AlphaFoldDB" id="A0A1B0C846"/>